<evidence type="ECO:0000256" key="1">
    <source>
        <dbReference type="ARBA" id="ARBA00005568"/>
    </source>
</evidence>
<gene>
    <name evidence="5" type="ORF">D0544_15730</name>
</gene>
<evidence type="ECO:0000259" key="4">
    <source>
        <dbReference type="Pfam" id="PF03328"/>
    </source>
</evidence>
<protein>
    <submittedName>
        <fullName evidence="5">Aldolase</fullName>
    </submittedName>
</protein>
<dbReference type="InterPro" id="IPR040442">
    <property type="entry name" value="Pyrv_kinase-like_dom_sf"/>
</dbReference>
<dbReference type="GO" id="GO:0005737">
    <property type="term" value="C:cytoplasm"/>
    <property type="evidence" value="ECO:0007669"/>
    <property type="project" value="TreeGrafter"/>
</dbReference>
<proteinExistence type="inferred from homology"/>
<name>A0A3P3VLI7_9GAMM</name>
<dbReference type="GO" id="GO:0046872">
    <property type="term" value="F:metal ion binding"/>
    <property type="evidence" value="ECO:0007669"/>
    <property type="project" value="UniProtKB-KW"/>
</dbReference>
<reference evidence="5 6" key="2">
    <citation type="submission" date="2018-12" db="EMBL/GenBank/DDBJ databases">
        <title>Simiduia agarivorans gen. nov., sp. nov., a marine, agarolytic bacterium isolated from shallow coastal water from Keelung, Taiwan.</title>
        <authorList>
            <person name="Shieh W.Y."/>
        </authorList>
    </citation>
    <scope>NUCLEOTIDE SEQUENCE [LARGE SCALE GENOMIC DNA]</scope>
    <source>
        <strain evidence="5 6">GTF-13</strain>
    </source>
</reference>
<dbReference type="PANTHER" id="PTHR30502:SF0">
    <property type="entry name" value="PHOSPHOENOLPYRUVATE CARBOXYLASE FAMILY PROTEIN"/>
    <property type="match status" value="1"/>
</dbReference>
<dbReference type="EMBL" id="QWEZ01000002">
    <property type="protein sequence ID" value="RRJ83274.1"/>
    <property type="molecule type" value="Genomic_DNA"/>
</dbReference>
<evidence type="ECO:0000313" key="5">
    <source>
        <dbReference type="EMBL" id="RRJ83274.1"/>
    </source>
</evidence>
<dbReference type="InterPro" id="IPR050251">
    <property type="entry name" value="HpcH-HpaI_aldolase"/>
</dbReference>
<dbReference type="InterPro" id="IPR005000">
    <property type="entry name" value="Aldolase/citrate-lyase_domain"/>
</dbReference>
<dbReference type="Gene3D" id="3.20.20.60">
    <property type="entry name" value="Phosphoenolpyruvate-binding domains"/>
    <property type="match status" value="1"/>
</dbReference>
<dbReference type="PANTHER" id="PTHR30502">
    <property type="entry name" value="2-KETO-3-DEOXY-L-RHAMNONATE ALDOLASE"/>
    <property type="match status" value="1"/>
</dbReference>
<dbReference type="AlphaFoldDB" id="A0A3P3VLI7"/>
<dbReference type="Proteomes" id="UP000280792">
    <property type="component" value="Unassembled WGS sequence"/>
</dbReference>
<dbReference type="GO" id="GO:0016832">
    <property type="term" value="F:aldehyde-lyase activity"/>
    <property type="evidence" value="ECO:0007669"/>
    <property type="project" value="TreeGrafter"/>
</dbReference>
<accession>A0A3P3VLI7</accession>
<evidence type="ECO:0000256" key="3">
    <source>
        <dbReference type="ARBA" id="ARBA00023239"/>
    </source>
</evidence>
<dbReference type="Pfam" id="PF03328">
    <property type="entry name" value="HpcH_HpaI"/>
    <property type="match status" value="1"/>
</dbReference>
<keyword evidence="6" id="KW-1185">Reference proteome</keyword>
<keyword evidence="3" id="KW-0456">Lyase</keyword>
<dbReference type="RefSeq" id="WP_125017808.1">
    <property type="nucleotide sequence ID" value="NZ_QWEZ01000002.1"/>
</dbReference>
<evidence type="ECO:0000256" key="2">
    <source>
        <dbReference type="ARBA" id="ARBA00022723"/>
    </source>
</evidence>
<dbReference type="SUPFAM" id="SSF51621">
    <property type="entry name" value="Phosphoenolpyruvate/pyruvate domain"/>
    <property type="match status" value="1"/>
</dbReference>
<comment type="caution">
    <text evidence="5">The sequence shown here is derived from an EMBL/GenBank/DDBJ whole genome shotgun (WGS) entry which is preliminary data.</text>
</comment>
<keyword evidence="2" id="KW-0479">Metal-binding</keyword>
<dbReference type="InterPro" id="IPR015813">
    <property type="entry name" value="Pyrv/PenolPyrv_kinase-like_dom"/>
</dbReference>
<sequence>MTRLHKSIVKRLQHQETLLGGWGAIPSALSAEIMSRLGFDFVCIDMQHGLLDYQTALSLLQAVDVAGACPVVRVPCNDSAAIGKALDAGALGIIVPMTNSAAEVEAVVRAARYAPEGERSFGPMRAALVHGPEYALAANRDIAIFPMIETAEALDNLEAIASVEGISGLFVGPYDLSLSLGLEPGNNDGTPEFDQALARVLEVCQRKGIAPGVMGNEQLAAMRARQGFRFVVVSTDVTALATALATALGKVRAELAGEEAVSADASKGVY</sequence>
<feature type="domain" description="HpcH/HpaI aldolase/citrate lyase" evidence="4">
    <location>
        <begin position="27"/>
        <end position="241"/>
    </location>
</feature>
<evidence type="ECO:0000313" key="6">
    <source>
        <dbReference type="Proteomes" id="UP000280792"/>
    </source>
</evidence>
<organism evidence="5 6">
    <name type="scientific">Aestuariirhabdus litorea</name>
    <dbReference type="NCBI Taxonomy" id="2528527"/>
    <lineage>
        <taxon>Bacteria</taxon>
        <taxon>Pseudomonadati</taxon>
        <taxon>Pseudomonadota</taxon>
        <taxon>Gammaproteobacteria</taxon>
        <taxon>Oceanospirillales</taxon>
        <taxon>Aestuariirhabdaceae</taxon>
        <taxon>Aestuariirhabdus</taxon>
    </lineage>
</organism>
<reference evidence="5 6" key="1">
    <citation type="submission" date="2018-08" db="EMBL/GenBank/DDBJ databases">
        <authorList>
            <person name="Khan S.A."/>
        </authorList>
    </citation>
    <scope>NUCLEOTIDE SEQUENCE [LARGE SCALE GENOMIC DNA]</scope>
    <source>
        <strain evidence="5 6">GTF-13</strain>
    </source>
</reference>
<comment type="similarity">
    <text evidence="1">Belongs to the HpcH/HpaI aldolase family.</text>
</comment>